<proteinExistence type="predicted"/>
<dbReference type="InterPro" id="IPR036837">
    <property type="entry name" value="Cation_efflux_CTD_sf"/>
</dbReference>
<feature type="transmembrane region" description="Helical" evidence="6">
    <location>
        <begin position="31"/>
        <end position="52"/>
    </location>
</feature>
<dbReference type="GO" id="GO:0005886">
    <property type="term" value="C:plasma membrane"/>
    <property type="evidence" value="ECO:0007669"/>
    <property type="project" value="TreeGrafter"/>
</dbReference>
<dbReference type="GO" id="GO:0015086">
    <property type="term" value="F:cadmium ion transmembrane transporter activity"/>
    <property type="evidence" value="ECO:0007669"/>
    <property type="project" value="TreeGrafter"/>
</dbReference>
<evidence type="ECO:0000256" key="5">
    <source>
        <dbReference type="ARBA" id="ARBA00023136"/>
    </source>
</evidence>
<dbReference type="SUPFAM" id="SSF160240">
    <property type="entry name" value="Cation efflux protein cytoplasmic domain-like"/>
    <property type="match status" value="1"/>
</dbReference>
<name>A0A0F9EIH3_9ZZZZ</name>
<evidence type="ECO:0000259" key="7">
    <source>
        <dbReference type="Pfam" id="PF01545"/>
    </source>
</evidence>
<dbReference type="Pfam" id="PF16916">
    <property type="entry name" value="ZT_dimer"/>
    <property type="match status" value="1"/>
</dbReference>
<dbReference type="InterPro" id="IPR027469">
    <property type="entry name" value="Cation_efflux_TMD_sf"/>
</dbReference>
<keyword evidence="4 6" id="KW-1133">Transmembrane helix</keyword>
<dbReference type="AlphaFoldDB" id="A0A0F9EIH3"/>
<dbReference type="Pfam" id="PF01545">
    <property type="entry name" value="Cation_efflux"/>
    <property type="match status" value="1"/>
</dbReference>
<keyword evidence="5 6" id="KW-0472">Membrane</keyword>
<feature type="domain" description="Cation efflux protein cytoplasmic" evidence="8">
    <location>
        <begin position="161"/>
        <end position="238"/>
    </location>
</feature>
<evidence type="ECO:0000256" key="3">
    <source>
        <dbReference type="ARBA" id="ARBA00022692"/>
    </source>
</evidence>
<evidence type="ECO:0000313" key="9">
    <source>
        <dbReference type="EMBL" id="KKL44710.1"/>
    </source>
</evidence>
<reference evidence="9" key="1">
    <citation type="journal article" date="2015" name="Nature">
        <title>Complex archaea that bridge the gap between prokaryotes and eukaryotes.</title>
        <authorList>
            <person name="Spang A."/>
            <person name="Saw J.H."/>
            <person name="Jorgensen S.L."/>
            <person name="Zaremba-Niedzwiedzka K."/>
            <person name="Martijn J."/>
            <person name="Lind A.E."/>
            <person name="van Eijk R."/>
            <person name="Schleper C."/>
            <person name="Guy L."/>
            <person name="Ettema T.J."/>
        </authorList>
    </citation>
    <scope>NUCLEOTIDE SEQUENCE</scope>
</reference>
<evidence type="ECO:0000256" key="2">
    <source>
        <dbReference type="ARBA" id="ARBA00022448"/>
    </source>
</evidence>
<dbReference type="GO" id="GO:0015341">
    <property type="term" value="F:zinc efflux antiporter activity"/>
    <property type="evidence" value="ECO:0007669"/>
    <property type="project" value="TreeGrafter"/>
</dbReference>
<feature type="transmembrane region" description="Helical" evidence="6">
    <location>
        <begin position="64"/>
        <end position="85"/>
    </location>
</feature>
<evidence type="ECO:0000259" key="8">
    <source>
        <dbReference type="Pfam" id="PF16916"/>
    </source>
</evidence>
<gene>
    <name evidence="9" type="ORF">LCGC14_2362960</name>
</gene>
<accession>A0A0F9EIH3</accession>
<dbReference type="GO" id="GO:0015093">
    <property type="term" value="F:ferrous iron transmembrane transporter activity"/>
    <property type="evidence" value="ECO:0007669"/>
    <property type="project" value="TreeGrafter"/>
</dbReference>
<dbReference type="Gene3D" id="3.30.70.1350">
    <property type="entry name" value="Cation efflux protein, cytoplasmic domain"/>
    <property type="match status" value="1"/>
</dbReference>
<dbReference type="InterPro" id="IPR050291">
    <property type="entry name" value="CDF_Transporter"/>
</dbReference>
<dbReference type="NCBIfam" id="TIGR01297">
    <property type="entry name" value="CDF"/>
    <property type="match status" value="1"/>
</dbReference>
<feature type="domain" description="Cation efflux protein transmembrane" evidence="7">
    <location>
        <begin position="3"/>
        <end position="157"/>
    </location>
</feature>
<evidence type="ECO:0000256" key="1">
    <source>
        <dbReference type="ARBA" id="ARBA00004141"/>
    </source>
</evidence>
<dbReference type="InterPro" id="IPR002524">
    <property type="entry name" value="Cation_efflux"/>
</dbReference>
<organism evidence="9">
    <name type="scientific">marine sediment metagenome</name>
    <dbReference type="NCBI Taxonomy" id="412755"/>
    <lineage>
        <taxon>unclassified sequences</taxon>
        <taxon>metagenomes</taxon>
        <taxon>ecological metagenomes</taxon>
    </lineage>
</organism>
<dbReference type="InterPro" id="IPR058533">
    <property type="entry name" value="Cation_efflux_TM"/>
</dbReference>
<sequence length="255" mass="27384">MGGTAALVSVRVAAWPADEDHPYGHGKVESISASVAATVVAIGGGFIVFQATRRLIEGSPEINVGLALVPMLAAVAANIVLAFYMRREARRAHSLALASEATHLQTNVVQAGAVIAGLAIVGVTGEKLFDPLVALGLAAFMGWTAVNLARGALTEIMDVALPDHELRAIHDIIAAHQDEILGFHRLRSRRAGPTRHIDMHLIVDAHRTVEEVHTVCDEIEREIGERLPGAVVTIHLEPDDGRFRGPLERMLEDRP</sequence>
<comment type="subcellular location">
    <subcellularLocation>
        <location evidence="1">Membrane</location>
        <topology evidence="1">Multi-pass membrane protein</topology>
    </subcellularLocation>
</comment>
<dbReference type="SUPFAM" id="SSF161111">
    <property type="entry name" value="Cation efflux protein transmembrane domain-like"/>
    <property type="match status" value="1"/>
</dbReference>
<dbReference type="PANTHER" id="PTHR43840">
    <property type="entry name" value="MITOCHONDRIAL METAL TRANSPORTER 1-RELATED"/>
    <property type="match status" value="1"/>
</dbReference>
<comment type="caution">
    <text evidence="9">The sequence shown here is derived from an EMBL/GenBank/DDBJ whole genome shotgun (WGS) entry which is preliminary data.</text>
</comment>
<dbReference type="EMBL" id="LAZR01034660">
    <property type="protein sequence ID" value="KKL44710.1"/>
    <property type="molecule type" value="Genomic_DNA"/>
</dbReference>
<evidence type="ECO:0000256" key="4">
    <source>
        <dbReference type="ARBA" id="ARBA00022989"/>
    </source>
</evidence>
<keyword evidence="2" id="KW-0813">Transport</keyword>
<evidence type="ECO:0000256" key="6">
    <source>
        <dbReference type="SAM" id="Phobius"/>
    </source>
</evidence>
<protein>
    <submittedName>
        <fullName evidence="9">Uncharacterized protein</fullName>
    </submittedName>
</protein>
<dbReference type="Gene3D" id="1.20.1510.10">
    <property type="entry name" value="Cation efflux protein transmembrane domain"/>
    <property type="match status" value="1"/>
</dbReference>
<dbReference type="PANTHER" id="PTHR43840:SF15">
    <property type="entry name" value="MITOCHONDRIAL METAL TRANSPORTER 1-RELATED"/>
    <property type="match status" value="1"/>
</dbReference>
<dbReference type="InterPro" id="IPR027470">
    <property type="entry name" value="Cation_efflux_CTD"/>
</dbReference>
<dbReference type="GO" id="GO:0006882">
    <property type="term" value="P:intracellular zinc ion homeostasis"/>
    <property type="evidence" value="ECO:0007669"/>
    <property type="project" value="TreeGrafter"/>
</dbReference>
<keyword evidence="3 6" id="KW-0812">Transmembrane</keyword>